<dbReference type="SUPFAM" id="SSF88723">
    <property type="entry name" value="PIN domain-like"/>
    <property type="match status" value="1"/>
</dbReference>
<dbReference type="RefSeq" id="WP_092841447.1">
    <property type="nucleotide sequence ID" value="NZ_FOVP01000021.1"/>
</dbReference>
<evidence type="ECO:0000313" key="3">
    <source>
        <dbReference type="Proteomes" id="UP000198599"/>
    </source>
</evidence>
<dbReference type="InterPro" id="IPR002716">
    <property type="entry name" value="PIN_dom"/>
</dbReference>
<dbReference type="Gene3D" id="3.40.50.1010">
    <property type="entry name" value="5'-nuclease"/>
    <property type="match status" value="1"/>
</dbReference>
<dbReference type="Proteomes" id="UP000198599">
    <property type="component" value="Unassembled WGS sequence"/>
</dbReference>
<dbReference type="EMBL" id="FOVP01000021">
    <property type="protein sequence ID" value="SFO25413.1"/>
    <property type="molecule type" value="Genomic_DNA"/>
</dbReference>
<sequence length="138" mass="14846">MFVDASVVVAIINREAGFEEIVKRMEAHNGKFDVSPLVKFEAVAAVARSRSGKVRPTPEQFEAAGTVVETFFHSINANEITITGTIGDKALAVAACYGKFVGHEADLNFGDCFAYACAKAFNSPLLYKGDDFAKTDMA</sequence>
<name>A0A1I5FP68_9RHOB</name>
<dbReference type="STRING" id="1005928.SAMN04487859_1218"/>
<protein>
    <submittedName>
        <fullName evidence="2">Uncharacterized protein, contains PIN domain</fullName>
    </submittedName>
</protein>
<keyword evidence="3" id="KW-1185">Reference proteome</keyword>
<evidence type="ECO:0000259" key="1">
    <source>
        <dbReference type="Pfam" id="PF01850"/>
    </source>
</evidence>
<dbReference type="Pfam" id="PF01850">
    <property type="entry name" value="PIN"/>
    <property type="match status" value="1"/>
</dbReference>
<reference evidence="3" key="1">
    <citation type="submission" date="2016-10" db="EMBL/GenBank/DDBJ databases">
        <authorList>
            <person name="Varghese N."/>
            <person name="Submissions S."/>
        </authorList>
    </citation>
    <scope>NUCLEOTIDE SEQUENCE [LARGE SCALE GENOMIC DNA]</scope>
    <source>
        <strain evidence="3">DSM 28463</strain>
    </source>
</reference>
<proteinExistence type="predicted"/>
<evidence type="ECO:0000313" key="2">
    <source>
        <dbReference type="EMBL" id="SFO25413.1"/>
    </source>
</evidence>
<dbReference type="CDD" id="cd09871">
    <property type="entry name" value="PIN_MtVapC28-VapC30-like"/>
    <property type="match status" value="1"/>
</dbReference>
<accession>A0A1I5FP68</accession>
<dbReference type="OrthoDB" id="32625at2"/>
<organism evidence="2 3">
    <name type="scientific">Roseovarius lutimaris</name>
    <dbReference type="NCBI Taxonomy" id="1005928"/>
    <lineage>
        <taxon>Bacteria</taxon>
        <taxon>Pseudomonadati</taxon>
        <taxon>Pseudomonadota</taxon>
        <taxon>Alphaproteobacteria</taxon>
        <taxon>Rhodobacterales</taxon>
        <taxon>Roseobacteraceae</taxon>
        <taxon>Roseovarius</taxon>
    </lineage>
</organism>
<gene>
    <name evidence="2" type="ORF">SAMN04487859_1218</name>
</gene>
<dbReference type="AlphaFoldDB" id="A0A1I5FP68"/>
<dbReference type="InterPro" id="IPR029060">
    <property type="entry name" value="PIN-like_dom_sf"/>
</dbReference>
<feature type="domain" description="PIN" evidence="1">
    <location>
        <begin position="1"/>
        <end position="136"/>
    </location>
</feature>
<dbReference type="GeneID" id="57290792"/>